<dbReference type="Pfam" id="PF00672">
    <property type="entry name" value="HAMP"/>
    <property type="match status" value="1"/>
</dbReference>
<dbReference type="Gene3D" id="3.30.70.270">
    <property type="match status" value="1"/>
</dbReference>
<dbReference type="GO" id="GO:0016020">
    <property type="term" value="C:membrane"/>
    <property type="evidence" value="ECO:0007669"/>
    <property type="project" value="InterPro"/>
</dbReference>
<evidence type="ECO:0000259" key="4">
    <source>
        <dbReference type="PROSITE" id="PS50887"/>
    </source>
</evidence>
<gene>
    <name evidence="5" type="ORF">SAMN06265338_1236</name>
</gene>
<evidence type="ECO:0000256" key="1">
    <source>
        <dbReference type="SAM" id="Coils"/>
    </source>
</evidence>
<dbReference type="Pfam" id="PF00990">
    <property type="entry name" value="GGDEF"/>
    <property type="match status" value="1"/>
</dbReference>
<dbReference type="InterPro" id="IPR035919">
    <property type="entry name" value="EAL_sf"/>
</dbReference>
<evidence type="ECO:0000313" key="6">
    <source>
        <dbReference type="Proteomes" id="UP000198418"/>
    </source>
</evidence>
<keyword evidence="6" id="KW-1185">Reference proteome</keyword>
<dbReference type="NCBIfam" id="TIGR00254">
    <property type="entry name" value="GGDEF"/>
    <property type="match status" value="1"/>
</dbReference>
<dbReference type="PANTHER" id="PTHR33121">
    <property type="entry name" value="CYCLIC DI-GMP PHOSPHODIESTERASE PDEF"/>
    <property type="match status" value="1"/>
</dbReference>
<proteinExistence type="predicted"/>
<name>A0A212SBQ1_RHOAC</name>
<dbReference type="CDD" id="cd01949">
    <property type="entry name" value="GGDEF"/>
    <property type="match status" value="1"/>
</dbReference>
<dbReference type="InterPro" id="IPR003660">
    <property type="entry name" value="HAMP_dom"/>
</dbReference>
<dbReference type="Gene3D" id="6.10.340.10">
    <property type="match status" value="1"/>
</dbReference>
<dbReference type="PROSITE" id="PS50883">
    <property type="entry name" value="EAL"/>
    <property type="match status" value="1"/>
</dbReference>
<dbReference type="InterPro" id="IPR001633">
    <property type="entry name" value="EAL_dom"/>
</dbReference>
<reference evidence="6" key="1">
    <citation type="submission" date="2017-06" db="EMBL/GenBank/DDBJ databases">
        <authorList>
            <person name="Varghese N."/>
            <person name="Submissions S."/>
        </authorList>
    </citation>
    <scope>NUCLEOTIDE SEQUENCE [LARGE SCALE GENOMIC DNA]</scope>
    <source>
        <strain evidence="6">DSM 137</strain>
    </source>
</reference>
<feature type="domain" description="HAMP" evidence="3">
    <location>
        <begin position="169"/>
        <end position="222"/>
    </location>
</feature>
<dbReference type="InterPro" id="IPR050706">
    <property type="entry name" value="Cyclic-di-GMP_PDE-like"/>
</dbReference>
<feature type="domain" description="GGDEF" evidence="4">
    <location>
        <begin position="268"/>
        <end position="400"/>
    </location>
</feature>
<accession>A0A212SBQ1</accession>
<feature type="domain" description="EAL" evidence="2">
    <location>
        <begin position="409"/>
        <end position="659"/>
    </location>
</feature>
<dbReference type="SUPFAM" id="SSF141868">
    <property type="entry name" value="EAL domain-like"/>
    <property type="match status" value="1"/>
</dbReference>
<sequence>MRSIAQFGVVETQFFGQLADHLPDLRLAEVLLERAENERERAEVLADLGQQREFLGRLAEKMDAIPADRINAALRDQFRAAWADYAALHDRQFSAGADHRVDASLRNPIHQAFIATEEAMDRLIADNQDRIEREVAAANALSQSMMMTMIAAALVASLTSLVLYLRARRNIFSPLSNITRALTALARGRTDIELPKRPGRDEIARLTAAYGVFRSNLAELKHAHGQAKVAHRAAEAMAHQDPLTKLPNRRALASKLCAFFGGDHEADNGCALLIVDLDRFKPVNDLHGHMVGDLVLCAVAERLRTVAPPKGLAVRIGGDEFAMIMPLTGDNPQPACALAERIIEALRPPIFVGDLRVEIGASIGVALSKRMKDPAGLLSAGDIAMYRAKKSQDSICLFEPEMEVDARRHAELENALRRALAAGEIAPHYQPIVDLDTRKLRGFEILARWRDPQLGQVSPEIFIPVAERRGLILNLFADLLAQACLDAAHWPQDLVLSMNVSPSQLRHIDFPEELLARLHTHGFAPDKLEIEITETALIGDVDAVRDVIRRLRAAGVKVALDDFGMGFSSLNHLRQFKIDKVKIDRSFTKIIFDDPESAFIVQSVIHLAHGLNLKVVAEGIEDERTAEMIRLMGCDLGQGYHFGKALAGPDAAALVARVRAAHGFAA</sequence>
<dbReference type="Pfam" id="PF00563">
    <property type="entry name" value="EAL"/>
    <property type="match status" value="1"/>
</dbReference>
<dbReference type="SMART" id="SM00052">
    <property type="entry name" value="EAL"/>
    <property type="match status" value="1"/>
</dbReference>
<dbReference type="EMBL" id="FYDG01000023">
    <property type="protein sequence ID" value="SNB82864.1"/>
    <property type="molecule type" value="Genomic_DNA"/>
</dbReference>
<dbReference type="InterPro" id="IPR000160">
    <property type="entry name" value="GGDEF_dom"/>
</dbReference>
<feature type="coiled-coil region" evidence="1">
    <location>
        <begin position="25"/>
        <end position="52"/>
    </location>
</feature>
<dbReference type="SMART" id="SM00304">
    <property type="entry name" value="HAMP"/>
    <property type="match status" value="1"/>
</dbReference>
<dbReference type="PROSITE" id="PS50887">
    <property type="entry name" value="GGDEF"/>
    <property type="match status" value="1"/>
</dbReference>
<dbReference type="CDD" id="cd01948">
    <property type="entry name" value="EAL"/>
    <property type="match status" value="1"/>
</dbReference>
<protein>
    <submittedName>
        <fullName evidence="5">Diguanylate cyclase (GGDEF) domain-containing protein</fullName>
    </submittedName>
</protein>
<dbReference type="SMART" id="SM00267">
    <property type="entry name" value="GGDEF"/>
    <property type="match status" value="1"/>
</dbReference>
<dbReference type="PANTHER" id="PTHR33121:SF70">
    <property type="entry name" value="SIGNALING PROTEIN YKOW"/>
    <property type="match status" value="1"/>
</dbReference>
<dbReference type="GO" id="GO:0071111">
    <property type="term" value="F:cyclic-guanylate-specific phosphodiesterase activity"/>
    <property type="evidence" value="ECO:0007669"/>
    <property type="project" value="InterPro"/>
</dbReference>
<dbReference type="SUPFAM" id="SSF55073">
    <property type="entry name" value="Nucleotide cyclase"/>
    <property type="match status" value="1"/>
</dbReference>
<dbReference type="InterPro" id="IPR043128">
    <property type="entry name" value="Rev_trsase/Diguanyl_cyclase"/>
</dbReference>
<evidence type="ECO:0000259" key="3">
    <source>
        <dbReference type="PROSITE" id="PS50885"/>
    </source>
</evidence>
<dbReference type="InterPro" id="IPR029787">
    <property type="entry name" value="Nucleotide_cyclase"/>
</dbReference>
<dbReference type="AlphaFoldDB" id="A0A212SBQ1"/>
<dbReference type="PROSITE" id="PS50885">
    <property type="entry name" value="HAMP"/>
    <property type="match status" value="1"/>
</dbReference>
<evidence type="ECO:0000259" key="2">
    <source>
        <dbReference type="PROSITE" id="PS50883"/>
    </source>
</evidence>
<keyword evidence="1" id="KW-0175">Coiled coil</keyword>
<dbReference type="Proteomes" id="UP000198418">
    <property type="component" value="Unassembled WGS sequence"/>
</dbReference>
<dbReference type="SUPFAM" id="SSF158472">
    <property type="entry name" value="HAMP domain-like"/>
    <property type="match status" value="1"/>
</dbReference>
<dbReference type="GO" id="GO:0007165">
    <property type="term" value="P:signal transduction"/>
    <property type="evidence" value="ECO:0007669"/>
    <property type="project" value="InterPro"/>
</dbReference>
<evidence type="ECO:0000313" key="5">
    <source>
        <dbReference type="EMBL" id="SNB82864.1"/>
    </source>
</evidence>
<organism evidence="5 6">
    <name type="scientific">Rhodoblastus acidophilus</name>
    <name type="common">Rhodopseudomonas acidophila</name>
    <dbReference type="NCBI Taxonomy" id="1074"/>
    <lineage>
        <taxon>Bacteria</taxon>
        <taxon>Pseudomonadati</taxon>
        <taxon>Pseudomonadota</taxon>
        <taxon>Alphaproteobacteria</taxon>
        <taxon>Hyphomicrobiales</taxon>
        <taxon>Rhodoblastaceae</taxon>
        <taxon>Rhodoblastus</taxon>
    </lineage>
</organism>
<dbReference type="Gene3D" id="3.20.20.450">
    <property type="entry name" value="EAL domain"/>
    <property type="match status" value="1"/>
</dbReference>